<organism evidence="2 3">
    <name type="scientific">Chelonia mydas</name>
    <name type="common">Green sea-turtle</name>
    <name type="synonym">Chelonia agassizi</name>
    <dbReference type="NCBI Taxonomy" id="8469"/>
    <lineage>
        <taxon>Eukaryota</taxon>
        <taxon>Metazoa</taxon>
        <taxon>Chordata</taxon>
        <taxon>Craniata</taxon>
        <taxon>Vertebrata</taxon>
        <taxon>Euteleostomi</taxon>
        <taxon>Archelosauria</taxon>
        <taxon>Testudinata</taxon>
        <taxon>Testudines</taxon>
        <taxon>Cryptodira</taxon>
        <taxon>Durocryptodira</taxon>
        <taxon>Americhelydia</taxon>
        <taxon>Chelonioidea</taxon>
        <taxon>Cheloniidae</taxon>
        <taxon>Chelonia</taxon>
    </lineage>
</organism>
<evidence type="ECO:0000313" key="3">
    <source>
        <dbReference type="Proteomes" id="UP000031443"/>
    </source>
</evidence>
<name>M7BQQ6_CHEMY</name>
<keyword evidence="3" id="KW-1185">Reference proteome</keyword>
<dbReference type="AlphaFoldDB" id="M7BQQ6"/>
<evidence type="ECO:0000313" key="2">
    <source>
        <dbReference type="EMBL" id="EMP30467.1"/>
    </source>
</evidence>
<reference evidence="3" key="1">
    <citation type="journal article" date="2013" name="Nat. Genet.">
        <title>The draft genomes of soft-shell turtle and green sea turtle yield insights into the development and evolution of the turtle-specific body plan.</title>
        <authorList>
            <person name="Wang Z."/>
            <person name="Pascual-Anaya J."/>
            <person name="Zadissa A."/>
            <person name="Li W."/>
            <person name="Niimura Y."/>
            <person name="Huang Z."/>
            <person name="Li C."/>
            <person name="White S."/>
            <person name="Xiong Z."/>
            <person name="Fang D."/>
            <person name="Wang B."/>
            <person name="Ming Y."/>
            <person name="Chen Y."/>
            <person name="Zheng Y."/>
            <person name="Kuraku S."/>
            <person name="Pignatelli M."/>
            <person name="Herrero J."/>
            <person name="Beal K."/>
            <person name="Nozawa M."/>
            <person name="Li Q."/>
            <person name="Wang J."/>
            <person name="Zhang H."/>
            <person name="Yu L."/>
            <person name="Shigenobu S."/>
            <person name="Wang J."/>
            <person name="Liu J."/>
            <person name="Flicek P."/>
            <person name="Searle S."/>
            <person name="Wang J."/>
            <person name="Kuratani S."/>
            <person name="Yin Y."/>
            <person name="Aken B."/>
            <person name="Zhang G."/>
            <person name="Irie N."/>
        </authorList>
    </citation>
    <scope>NUCLEOTIDE SEQUENCE [LARGE SCALE GENOMIC DNA]</scope>
</reference>
<gene>
    <name evidence="2" type="ORF">UY3_12470</name>
</gene>
<feature type="chain" id="PRO_5004080303" description="Secreted protein" evidence="1">
    <location>
        <begin position="24"/>
        <end position="161"/>
    </location>
</feature>
<dbReference type="Proteomes" id="UP000031443">
    <property type="component" value="Unassembled WGS sequence"/>
</dbReference>
<keyword evidence="1" id="KW-0732">Signal</keyword>
<feature type="signal peptide" evidence="1">
    <location>
        <begin position="1"/>
        <end position="23"/>
    </location>
</feature>
<proteinExistence type="predicted"/>
<evidence type="ECO:0008006" key="4">
    <source>
        <dbReference type="Google" id="ProtNLM"/>
    </source>
</evidence>
<accession>M7BQQ6</accession>
<dbReference type="EMBL" id="KB549795">
    <property type="protein sequence ID" value="EMP30467.1"/>
    <property type="molecule type" value="Genomic_DNA"/>
</dbReference>
<protein>
    <recommendedName>
        <fullName evidence="4">Secreted protein</fullName>
    </recommendedName>
</protein>
<evidence type="ECO:0000256" key="1">
    <source>
        <dbReference type="SAM" id="SignalP"/>
    </source>
</evidence>
<sequence>MAMALELGALPVTAVLWLCSSEGSDPDSSSTEIAELKKTVSSPSPSFCLTNLRTTQRGRRWISATTIHVLFGSNDCARTGAGDRSSITGLENTRSGETLSHTTLGFEVEPGTDLNLKVRTIQGTSVSDRSGSGKHLLLFGCPSPSPSKLRSGMELMKVTEI</sequence>